<dbReference type="Proteomes" id="UP000190897">
    <property type="component" value="Unassembled WGS sequence"/>
</dbReference>
<dbReference type="SUPFAM" id="SSF50891">
    <property type="entry name" value="Cyclophilin-like"/>
    <property type="match status" value="1"/>
</dbReference>
<evidence type="ECO:0000259" key="2">
    <source>
        <dbReference type="Pfam" id="PF18050"/>
    </source>
</evidence>
<dbReference type="EMBL" id="FUZA01000001">
    <property type="protein sequence ID" value="SKB50145.1"/>
    <property type="molecule type" value="Genomic_DNA"/>
</dbReference>
<accession>A0A1T5BSH1</accession>
<dbReference type="Pfam" id="PF18050">
    <property type="entry name" value="Cyclophil_like2"/>
    <property type="match status" value="1"/>
</dbReference>
<proteinExistence type="predicted"/>
<dbReference type="STRING" id="651661.SAMN05660293_00571"/>
<organism evidence="3 4">
    <name type="scientific">Dyadobacter psychrophilus</name>
    <dbReference type="NCBI Taxonomy" id="651661"/>
    <lineage>
        <taxon>Bacteria</taxon>
        <taxon>Pseudomonadati</taxon>
        <taxon>Bacteroidota</taxon>
        <taxon>Cytophagia</taxon>
        <taxon>Cytophagales</taxon>
        <taxon>Spirosomataceae</taxon>
        <taxon>Dyadobacter</taxon>
    </lineage>
</organism>
<dbReference type="InterPro" id="IPR041183">
    <property type="entry name" value="Cyclophilin-like"/>
</dbReference>
<dbReference type="AlphaFoldDB" id="A0A1T5BSH1"/>
<dbReference type="InterPro" id="IPR029000">
    <property type="entry name" value="Cyclophilin-like_dom_sf"/>
</dbReference>
<gene>
    <name evidence="3" type="ORF">SAMN05660293_00571</name>
</gene>
<dbReference type="Gene3D" id="2.40.100.20">
    <property type="match status" value="1"/>
</dbReference>
<sequence>MTDMNVLSQKMKNVMIVLLGFLFLTANMACKTDDPTIPDTNMENDNEMMSDTTSNQLKINIGSKTFMATLVDNPTVTAFKAKLPLTVSMSELNGNEKLYNFPSNLPINPSNPRTINTGDLMIYSSNVLVLFYKSFSTSYSYTRLGRIANPAGLEAALAASAAGSGDVTVTFELE</sequence>
<name>A0A1T5BSH1_9BACT</name>
<feature type="domain" description="Cyclophilin-like" evidence="2">
    <location>
        <begin position="59"/>
        <end position="172"/>
    </location>
</feature>
<feature type="chain" id="PRO_5012910965" description="Cyclophilin-like domain-containing protein" evidence="1">
    <location>
        <begin position="29"/>
        <end position="174"/>
    </location>
</feature>
<feature type="signal peptide" evidence="1">
    <location>
        <begin position="1"/>
        <end position="28"/>
    </location>
</feature>
<reference evidence="4" key="1">
    <citation type="submission" date="2017-02" db="EMBL/GenBank/DDBJ databases">
        <authorList>
            <person name="Varghese N."/>
            <person name="Submissions S."/>
        </authorList>
    </citation>
    <scope>NUCLEOTIDE SEQUENCE [LARGE SCALE GENOMIC DNA]</scope>
    <source>
        <strain evidence="4">DSM 22270</strain>
    </source>
</reference>
<protein>
    <recommendedName>
        <fullName evidence="2">Cyclophilin-like domain-containing protein</fullName>
    </recommendedName>
</protein>
<evidence type="ECO:0000256" key="1">
    <source>
        <dbReference type="SAM" id="SignalP"/>
    </source>
</evidence>
<keyword evidence="4" id="KW-1185">Reference proteome</keyword>
<evidence type="ECO:0000313" key="3">
    <source>
        <dbReference type="EMBL" id="SKB50145.1"/>
    </source>
</evidence>
<keyword evidence="1" id="KW-0732">Signal</keyword>
<evidence type="ECO:0000313" key="4">
    <source>
        <dbReference type="Proteomes" id="UP000190897"/>
    </source>
</evidence>